<dbReference type="EMBL" id="JEMA01000449">
    <property type="protein sequence ID" value="KYF69772.1"/>
    <property type="molecule type" value="Genomic_DNA"/>
</dbReference>
<dbReference type="RefSeq" id="WP_061608133.1">
    <property type="nucleotide sequence ID" value="NZ_JEMA01000449.1"/>
</dbReference>
<proteinExistence type="predicted"/>
<reference evidence="2 3" key="1">
    <citation type="submission" date="2014-02" db="EMBL/GenBank/DDBJ databases">
        <title>The small core and large imbalanced accessory genome model reveals a collaborative survival strategy of Sorangium cellulosum strains in nature.</title>
        <authorList>
            <person name="Han K."/>
            <person name="Peng R."/>
            <person name="Blom J."/>
            <person name="Li Y.-Z."/>
        </authorList>
    </citation>
    <scope>NUCLEOTIDE SEQUENCE [LARGE SCALE GENOMIC DNA]</scope>
    <source>
        <strain evidence="2 3">So0008-312</strain>
    </source>
</reference>
<accession>A0A150QPK0</accession>
<feature type="region of interest" description="Disordered" evidence="1">
    <location>
        <begin position="101"/>
        <end position="125"/>
    </location>
</feature>
<feature type="compositionally biased region" description="Pro residues" evidence="1">
    <location>
        <begin position="51"/>
        <end position="61"/>
    </location>
</feature>
<feature type="region of interest" description="Disordered" evidence="1">
    <location>
        <begin position="1"/>
        <end position="61"/>
    </location>
</feature>
<dbReference type="AlphaFoldDB" id="A0A150QPK0"/>
<gene>
    <name evidence="2" type="ORF">BE15_10150</name>
</gene>
<dbReference type="Proteomes" id="UP000075260">
    <property type="component" value="Unassembled WGS sequence"/>
</dbReference>
<protein>
    <submittedName>
        <fullName evidence="2">Uncharacterized protein</fullName>
    </submittedName>
</protein>
<sequence length="327" mass="35009">MTRDAIAPPAEASPWATRVTAPALTVGQRAGPVEPPGRDMTPGTGLAVPGPRSPAPARAPAPASPAEIVELLWFDAKALPRIRASWSDLILDLDFEALDPRHDPPPNDAGSAKDHHHLSGVLTGGPRIEPSGVRQAILASISEKGGFTPPLVLVEGELRFVFDEIEALKATLAVVSPLAGTDRSLKEAMDLACELLRSPYPEGATGAAATLTEQIKERLPPPARLPAAARIEAQAERLLLEQRRYQTRTLLGEPWIRALLGASGQDALPVYLPKRLAPWLPMLPRLRVRLVAEAHLRQDQAESSRVALKALALGRVATLEEIQGGRP</sequence>
<organism evidence="2 3">
    <name type="scientific">Sorangium cellulosum</name>
    <name type="common">Polyangium cellulosum</name>
    <dbReference type="NCBI Taxonomy" id="56"/>
    <lineage>
        <taxon>Bacteria</taxon>
        <taxon>Pseudomonadati</taxon>
        <taxon>Myxococcota</taxon>
        <taxon>Polyangia</taxon>
        <taxon>Polyangiales</taxon>
        <taxon>Polyangiaceae</taxon>
        <taxon>Sorangium</taxon>
    </lineage>
</organism>
<evidence type="ECO:0000313" key="2">
    <source>
        <dbReference type="EMBL" id="KYF69772.1"/>
    </source>
</evidence>
<evidence type="ECO:0000313" key="3">
    <source>
        <dbReference type="Proteomes" id="UP000075260"/>
    </source>
</evidence>
<comment type="caution">
    <text evidence="2">The sequence shown here is derived from an EMBL/GenBank/DDBJ whole genome shotgun (WGS) entry which is preliminary data.</text>
</comment>
<evidence type="ECO:0000256" key="1">
    <source>
        <dbReference type="SAM" id="MobiDB-lite"/>
    </source>
</evidence>
<name>A0A150QPK0_SORCE</name>